<dbReference type="Gene3D" id="3.40.50.1820">
    <property type="entry name" value="alpha/beta hydrolase"/>
    <property type="match status" value="1"/>
</dbReference>
<evidence type="ECO:0000259" key="1">
    <source>
        <dbReference type="Pfam" id="PF12697"/>
    </source>
</evidence>
<dbReference type="InterPro" id="IPR029058">
    <property type="entry name" value="AB_hydrolase_fold"/>
</dbReference>
<proteinExistence type="predicted"/>
<keyword evidence="3" id="KW-1185">Reference proteome</keyword>
<protein>
    <recommendedName>
        <fullName evidence="1">AB hydrolase-1 domain-containing protein</fullName>
    </recommendedName>
</protein>
<dbReference type="PANTHER" id="PTHR37017:SF13">
    <property type="entry name" value="AB HYDROLASE-1 DOMAIN-CONTAINING PROTEIN"/>
    <property type="match status" value="1"/>
</dbReference>
<dbReference type="SUPFAM" id="SSF53474">
    <property type="entry name" value="alpha/beta-Hydrolases"/>
    <property type="match status" value="1"/>
</dbReference>
<accession>A0A9P5HR05</accession>
<dbReference type="InterPro" id="IPR052897">
    <property type="entry name" value="Sec-Metab_Biosynth_Hydrolase"/>
</dbReference>
<dbReference type="InterPro" id="IPR000073">
    <property type="entry name" value="AB_hydrolase_1"/>
</dbReference>
<comment type="caution">
    <text evidence="2">The sequence shown here is derived from an EMBL/GenBank/DDBJ whole genome shotgun (WGS) entry which is preliminary data.</text>
</comment>
<dbReference type="Pfam" id="PF12697">
    <property type="entry name" value="Abhydrolase_6"/>
    <property type="match status" value="1"/>
</dbReference>
<feature type="domain" description="AB hydrolase-1" evidence="1">
    <location>
        <begin position="8"/>
        <end position="240"/>
    </location>
</feature>
<dbReference type="AlphaFoldDB" id="A0A9P5HR05"/>
<dbReference type="EMBL" id="JAANBB010000008">
    <property type="protein sequence ID" value="KAF7556999.1"/>
    <property type="molecule type" value="Genomic_DNA"/>
</dbReference>
<dbReference type="Proteomes" id="UP000722485">
    <property type="component" value="Unassembled WGS sequence"/>
</dbReference>
<name>A0A9P5HR05_9HYPO</name>
<organism evidence="2 3">
    <name type="scientific">Cylindrodendrum hubeiense</name>
    <dbReference type="NCBI Taxonomy" id="595255"/>
    <lineage>
        <taxon>Eukaryota</taxon>
        <taxon>Fungi</taxon>
        <taxon>Dikarya</taxon>
        <taxon>Ascomycota</taxon>
        <taxon>Pezizomycotina</taxon>
        <taxon>Sordariomycetes</taxon>
        <taxon>Hypocreomycetidae</taxon>
        <taxon>Hypocreales</taxon>
        <taxon>Nectriaceae</taxon>
        <taxon>Cylindrodendrum</taxon>
    </lineage>
</organism>
<dbReference type="PANTHER" id="PTHR37017">
    <property type="entry name" value="AB HYDROLASE-1 DOMAIN-CONTAINING PROTEIN-RELATED"/>
    <property type="match status" value="1"/>
</dbReference>
<evidence type="ECO:0000313" key="2">
    <source>
        <dbReference type="EMBL" id="KAF7556999.1"/>
    </source>
</evidence>
<gene>
    <name evidence="2" type="ORF">G7Z17_g1008</name>
</gene>
<reference evidence="2" key="1">
    <citation type="submission" date="2020-03" db="EMBL/GenBank/DDBJ databases">
        <title>Draft Genome Sequence of Cylindrodendrum hubeiense.</title>
        <authorList>
            <person name="Buettner E."/>
            <person name="Kellner H."/>
        </authorList>
    </citation>
    <scope>NUCLEOTIDE SEQUENCE</scope>
    <source>
        <strain evidence="2">IHI 201604</strain>
    </source>
</reference>
<evidence type="ECO:0000313" key="3">
    <source>
        <dbReference type="Proteomes" id="UP000722485"/>
    </source>
</evidence>
<sequence length="251" mass="27071">MAANNSTVVIVPGAWQLRSGWEGFMSILRAAGYPTRYVDPPTLGGTNLPLAGLADDVAAVRDTLNGLLSEGKQVTILCHSAGGLVASNAVEGLDTASRLADGLKGGVCQILFMSAFMIPTGKSLIDMLGGEPLPWMKLMDDRVVGNPDMLPQVAFNDLEEVAQRIWSKEMTHSAMGLFTTPSSFEPWSNSIPIAYIFCTEDNALPYPVQQQMSLQAGPDLAFVNLRASHCPFLSVPYRLFEAMETMMVLAN</sequence>
<dbReference type="OrthoDB" id="408373at2759"/>